<gene>
    <name evidence="1" type="ORF">CWATWH0003_B142</name>
</gene>
<protein>
    <submittedName>
        <fullName evidence="1">Uncharacterized protein</fullName>
    </submittedName>
</protein>
<proteinExistence type="predicted"/>
<comment type="caution">
    <text evidence="1">The sequence shown here is derived from an EMBL/GenBank/DDBJ whole genome shotgun (WGS) entry which is preliminary data.</text>
</comment>
<sequence length="131" mass="15193">MVKYTLSLHTQDSPNKGYEYPVDLSQHYEDNPEKYFTPAKCQELQNHLQTESLCAIREHHLKQIIDTWIEDIQEGYRNTTIKLDLPLLSETNVDQIQDNGNQEIPDLFPPELTGIEPIEGMLPPLQEIYSP</sequence>
<dbReference type="EMBL" id="AESD01001005">
    <property type="protein sequence ID" value="EHJ09431.1"/>
    <property type="molecule type" value="Genomic_DNA"/>
</dbReference>
<dbReference type="RefSeq" id="WP_007313522.1">
    <property type="nucleotide sequence ID" value="NZ_AESD01001005.1"/>
</dbReference>
<name>G5JEF5_CROWT</name>
<organism evidence="1 2">
    <name type="scientific">Crocosphaera watsonii WH 0003</name>
    <dbReference type="NCBI Taxonomy" id="423471"/>
    <lineage>
        <taxon>Bacteria</taxon>
        <taxon>Bacillati</taxon>
        <taxon>Cyanobacteriota</taxon>
        <taxon>Cyanophyceae</taxon>
        <taxon>Oscillatoriophycideae</taxon>
        <taxon>Chroococcales</taxon>
        <taxon>Aphanothecaceae</taxon>
        <taxon>Crocosphaera</taxon>
    </lineage>
</organism>
<dbReference type="GeneID" id="88769078"/>
<dbReference type="Proteomes" id="UP000003477">
    <property type="component" value="Unassembled WGS sequence"/>
</dbReference>
<dbReference type="PATRIC" id="fig|423471.3.peg.5414"/>
<evidence type="ECO:0000313" key="2">
    <source>
        <dbReference type="Proteomes" id="UP000003477"/>
    </source>
</evidence>
<dbReference type="AlphaFoldDB" id="G5JEF5"/>
<accession>G5JEF5</accession>
<reference evidence="1 2" key="1">
    <citation type="journal article" date="2011" name="Front. Microbiol.">
        <title>Two Strains of Crocosphaera watsonii with Highly Conserved Genomes are Distinguished by Strain-Specific Features.</title>
        <authorList>
            <person name="Bench S.R."/>
            <person name="Ilikchyan I.N."/>
            <person name="Tripp H.J."/>
            <person name="Zehr J.P."/>
        </authorList>
    </citation>
    <scope>NUCLEOTIDE SEQUENCE [LARGE SCALE GENOMIC DNA]</scope>
    <source>
        <strain evidence="1 2">WH 0003</strain>
    </source>
</reference>
<evidence type="ECO:0000313" key="1">
    <source>
        <dbReference type="EMBL" id="EHJ09431.1"/>
    </source>
</evidence>